<accession>A0A2L2XBR9</accession>
<dbReference type="SMART" id="SM00345">
    <property type="entry name" value="HTH_GNTR"/>
    <property type="match status" value="1"/>
</dbReference>
<evidence type="ECO:0000256" key="1">
    <source>
        <dbReference type="ARBA" id="ARBA00023015"/>
    </source>
</evidence>
<sequence length="247" mass="27865">MVLFNINLDESSKLPLYHQLAEQLCEIIQRGNLKPGDVLPSEREICDKFNVSRGTVRQAINNLVSKGYVSRKQGKGTVIKHPVLDHDLIGDYSFGKGMLRQGLKVSSAVLFSGVIIGKKRITNRLALSSKAKLIKISRIRFANDEPWIIEDSYLPEERFSGLETYDFTSHLLVEVLANVYYTRLSRIEAYIEPTLAGEINSKLLGIDVGSPALVLDRVLYDEKGIPVVCGQAFVRGDRCRYYFKINR</sequence>
<dbReference type="PANTHER" id="PTHR44846:SF1">
    <property type="entry name" value="MANNOSYL-D-GLYCERATE TRANSPORT_METABOLISM SYSTEM REPRESSOR MNGR-RELATED"/>
    <property type="match status" value="1"/>
</dbReference>
<evidence type="ECO:0000256" key="2">
    <source>
        <dbReference type="ARBA" id="ARBA00023125"/>
    </source>
</evidence>
<dbReference type="Gene3D" id="3.40.1410.10">
    <property type="entry name" value="Chorismate lyase-like"/>
    <property type="match status" value="1"/>
</dbReference>
<proteinExistence type="predicted"/>
<dbReference type="InterPro" id="IPR036390">
    <property type="entry name" value="WH_DNA-bd_sf"/>
</dbReference>
<feature type="domain" description="HTH gntR-type" evidence="4">
    <location>
        <begin position="14"/>
        <end position="82"/>
    </location>
</feature>
<dbReference type="PRINTS" id="PR00035">
    <property type="entry name" value="HTHGNTR"/>
</dbReference>
<dbReference type="GO" id="GO:0003677">
    <property type="term" value="F:DNA binding"/>
    <property type="evidence" value="ECO:0007669"/>
    <property type="project" value="UniProtKB-KW"/>
</dbReference>
<keyword evidence="3" id="KW-0804">Transcription</keyword>
<dbReference type="SUPFAM" id="SSF64288">
    <property type="entry name" value="Chorismate lyase-like"/>
    <property type="match status" value="1"/>
</dbReference>
<dbReference type="GO" id="GO:0045892">
    <property type="term" value="P:negative regulation of DNA-templated transcription"/>
    <property type="evidence" value="ECO:0007669"/>
    <property type="project" value="TreeGrafter"/>
</dbReference>
<protein>
    <submittedName>
        <fullName evidence="5">Transcriptional regulator</fullName>
    </submittedName>
</protein>
<dbReference type="InterPro" id="IPR000524">
    <property type="entry name" value="Tscrpt_reg_HTH_GntR"/>
</dbReference>
<dbReference type="FunFam" id="1.10.10.10:FF:000079">
    <property type="entry name" value="GntR family transcriptional regulator"/>
    <property type="match status" value="1"/>
</dbReference>
<evidence type="ECO:0000313" key="6">
    <source>
        <dbReference type="Proteomes" id="UP000239549"/>
    </source>
</evidence>
<dbReference type="PANTHER" id="PTHR44846">
    <property type="entry name" value="MANNOSYL-D-GLYCERATE TRANSPORT/METABOLISM SYSTEM REPRESSOR MNGR-RELATED"/>
    <property type="match status" value="1"/>
</dbReference>
<dbReference type="Gene3D" id="1.10.10.10">
    <property type="entry name" value="Winged helix-like DNA-binding domain superfamily/Winged helix DNA-binding domain"/>
    <property type="match status" value="1"/>
</dbReference>
<dbReference type="InterPro" id="IPR036388">
    <property type="entry name" value="WH-like_DNA-bd_sf"/>
</dbReference>
<evidence type="ECO:0000259" key="4">
    <source>
        <dbReference type="PROSITE" id="PS50949"/>
    </source>
</evidence>
<dbReference type="AlphaFoldDB" id="A0A2L2XBR9"/>
<organism evidence="5 6">
    <name type="scientific">Desulfocucumis palustris</name>
    <dbReference type="NCBI Taxonomy" id="1898651"/>
    <lineage>
        <taxon>Bacteria</taxon>
        <taxon>Bacillati</taxon>
        <taxon>Bacillota</taxon>
        <taxon>Clostridia</taxon>
        <taxon>Eubacteriales</taxon>
        <taxon>Desulfocucumaceae</taxon>
        <taxon>Desulfocucumis</taxon>
    </lineage>
</organism>
<dbReference type="Proteomes" id="UP000239549">
    <property type="component" value="Unassembled WGS sequence"/>
</dbReference>
<name>A0A2L2XBR9_9FIRM</name>
<dbReference type="EMBL" id="BFAV01000112">
    <property type="protein sequence ID" value="GBF33668.1"/>
    <property type="molecule type" value="Genomic_DNA"/>
</dbReference>
<dbReference type="CDD" id="cd07377">
    <property type="entry name" value="WHTH_GntR"/>
    <property type="match status" value="1"/>
</dbReference>
<dbReference type="SUPFAM" id="SSF46785">
    <property type="entry name" value="Winged helix' DNA-binding domain"/>
    <property type="match status" value="1"/>
</dbReference>
<evidence type="ECO:0000313" key="5">
    <source>
        <dbReference type="EMBL" id="GBF33668.1"/>
    </source>
</evidence>
<dbReference type="InterPro" id="IPR028978">
    <property type="entry name" value="Chorismate_lyase_/UTRA_dom_sf"/>
</dbReference>
<dbReference type="InterPro" id="IPR011663">
    <property type="entry name" value="UTRA"/>
</dbReference>
<dbReference type="InterPro" id="IPR050679">
    <property type="entry name" value="Bact_HTH_transcr_reg"/>
</dbReference>
<dbReference type="Pfam" id="PF00392">
    <property type="entry name" value="GntR"/>
    <property type="match status" value="1"/>
</dbReference>
<gene>
    <name evidence="5" type="ORF">DCCM_2774</name>
</gene>
<reference evidence="6" key="1">
    <citation type="submission" date="2018-02" db="EMBL/GenBank/DDBJ databases">
        <title>Genome sequence of Desulfocucumis palustris strain NAW-5.</title>
        <authorList>
            <person name="Watanabe M."/>
            <person name="Kojima H."/>
            <person name="Fukui M."/>
        </authorList>
    </citation>
    <scope>NUCLEOTIDE SEQUENCE [LARGE SCALE GENOMIC DNA]</scope>
    <source>
        <strain evidence="6">NAW-5</strain>
    </source>
</reference>
<dbReference type="RefSeq" id="WP_165792081.1">
    <property type="nucleotide sequence ID" value="NZ_BFAV01000112.1"/>
</dbReference>
<keyword evidence="2" id="KW-0238">DNA-binding</keyword>
<dbReference type="GO" id="GO:0003700">
    <property type="term" value="F:DNA-binding transcription factor activity"/>
    <property type="evidence" value="ECO:0007669"/>
    <property type="project" value="InterPro"/>
</dbReference>
<keyword evidence="6" id="KW-1185">Reference proteome</keyword>
<evidence type="ECO:0000256" key="3">
    <source>
        <dbReference type="ARBA" id="ARBA00023163"/>
    </source>
</evidence>
<dbReference type="Pfam" id="PF07702">
    <property type="entry name" value="UTRA"/>
    <property type="match status" value="1"/>
</dbReference>
<dbReference type="PROSITE" id="PS50949">
    <property type="entry name" value="HTH_GNTR"/>
    <property type="match status" value="1"/>
</dbReference>
<comment type="caution">
    <text evidence="5">The sequence shown here is derived from an EMBL/GenBank/DDBJ whole genome shotgun (WGS) entry which is preliminary data.</text>
</comment>
<keyword evidence="1" id="KW-0805">Transcription regulation</keyword>
<dbReference type="SMART" id="SM00866">
    <property type="entry name" value="UTRA"/>
    <property type="match status" value="1"/>
</dbReference>